<proteinExistence type="predicted"/>
<sequence length="120" mass="13108">MKGGIEAGDLGQVWASVADCGDSGQIVRLMQRSKRHELAQPRLQRLGYECGAITFRAAMDNAVPDCRQTVSGGVPVDRIQKQMQSHVVVSDFCRFIERRRPCCVNGVKTAMCKADAVDGP</sequence>
<dbReference type="Proteomes" id="UP000605099">
    <property type="component" value="Unassembled WGS sequence"/>
</dbReference>
<name>A0ABQ2JHX7_9SPHN</name>
<protein>
    <submittedName>
        <fullName evidence="1">Uncharacterized protein</fullName>
    </submittedName>
</protein>
<keyword evidence="2" id="KW-1185">Reference proteome</keyword>
<evidence type="ECO:0000313" key="1">
    <source>
        <dbReference type="EMBL" id="GGN46088.1"/>
    </source>
</evidence>
<dbReference type="EMBL" id="BMLK01000005">
    <property type="protein sequence ID" value="GGN46088.1"/>
    <property type="molecule type" value="Genomic_DNA"/>
</dbReference>
<reference evidence="2" key="1">
    <citation type="journal article" date="2019" name="Int. J. Syst. Evol. Microbiol.">
        <title>The Global Catalogue of Microorganisms (GCM) 10K type strain sequencing project: providing services to taxonomists for standard genome sequencing and annotation.</title>
        <authorList>
            <consortium name="The Broad Institute Genomics Platform"/>
            <consortium name="The Broad Institute Genome Sequencing Center for Infectious Disease"/>
            <person name="Wu L."/>
            <person name="Ma J."/>
        </authorList>
    </citation>
    <scope>NUCLEOTIDE SEQUENCE [LARGE SCALE GENOMIC DNA]</scope>
    <source>
        <strain evidence="2">CGMCC 1.6784</strain>
    </source>
</reference>
<organism evidence="1 2">
    <name type="scientific">Novosphingobium indicum</name>
    <dbReference type="NCBI Taxonomy" id="462949"/>
    <lineage>
        <taxon>Bacteria</taxon>
        <taxon>Pseudomonadati</taxon>
        <taxon>Pseudomonadota</taxon>
        <taxon>Alphaproteobacteria</taxon>
        <taxon>Sphingomonadales</taxon>
        <taxon>Sphingomonadaceae</taxon>
        <taxon>Novosphingobium</taxon>
    </lineage>
</organism>
<accession>A0ABQ2JHX7</accession>
<gene>
    <name evidence="1" type="ORF">GCM10011349_12810</name>
</gene>
<evidence type="ECO:0000313" key="2">
    <source>
        <dbReference type="Proteomes" id="UP000605099"/>
    </source>
</evidence>
<comment type="caution">
    <text evidence="1">The sequence shown here is derived from an EMBL/GenBank/DDBJ whole genome shotgun (WGS) entry which is preliminary data.</text>
</comment>